<keyword evidence="2" id="KW-1185">Reference proteome</keyword>
<dbReference type="Proteomes" id="UP000219336">
    <property type="component" value="Unassembled WGS sequence"/>
</dbReference>
<evidence type="ECO:0000313" key="2">
    <source>
        <dbReference type="Proteomes" id="UP000219336"/>
    </source>
</evidence>
<dbReference type="EMBL" id="OANU01000043">
    <property type="protein sequence ID" value="SNX48965.1"/>
    <property type="molecule type" value="Genomic_DNA"/>
</dbReference>
<dbReference type="AlphaFoldDB" id="A0A240ELV6"/>
<name>A0A240ELV6_9VIBR</name>
<reference evidence="2" key="1">
    <citation type="submission" date="2016-06" db="EMBL/GenBank/DDBJ databases">
        <authorList>
            <person name="Rodrigo-Torres L."/>
            <person name="Arahal R.D."/>
            <person name="Lucena T."/>
        </authorList>
    </citation>
    <scope>NUCLEOTIDE SEQUENCE [LARGE SCALE GENOMIC DNA]</scope>
    <source>
        <strain evidence="2">CECT8203</strain>
    </source>
</reference>
<accession>A0A240ELV6</accession>
<organism evidence="1 2">
    <name type="scientific">Vibrio thalassae</name>
    <dbReference type="NCBI Taxonomy" id="1243014"/>
    <lineage>
        <taxon>Bacteria</taxon>
        <taxon>Pseudomonadati</taxon>
        <taxon>Pseudomonadota</taxon>
        <taxon>Gammaproteobacteria</taxon>
        <taxon>Vibrionales</taxon>
        <taxon>Vibrionaceae</taxon>
        <taxon>Vibrio</taxon>
    </lineage>
</organism>
<evidence type="ECO:0000313" key="1">
    <source>
        <dbReference type="EMBL" id="SNX48965.1"/>
    </source>
</evidence>
<sequence length="478" mass="53264">MSVGSYRHQIVQFSSGLLVFSRDALVERIEKLNGLVPEQVLCDSGIGVFRDYGYGIYAYLPSGEFSGLLELRCLIEGVPLRVECHLLSEPPMTVPERFHITQSISSPVGYSILSDGTVVISRHALKQLAIKRVMESQNRASAPKTLSIYNLFTATPYYHCKLTKEFCFISAPYTDKPSTTDNLCCDLVIQVIEPESTTTFELALTLHFTLLSEVIVKTDIKACRRNTLDQVDLIGSPHQFESPIVYADNVYSFSSQSFLTRLQNGSFRHADGDSQGYIYLLTDAVETIAIGLFIPHSKSISIQASLMASNKWCDIEVNKQDLIASSIVHQRTISIERLTFEHSDLVQIKSESEGDLTLSSVNRSKGLGKLSLSGGANACYEGYITFDLVFMPNLIFDCCIQAHCGHYWAISTSEIKALLSRRVRKRIEHIDVNCNDGLVIANDMHSLTLWSVKNQTQTQLNLTLCFEDGTFGFSSITI</sequence>
<gene>
    <name evidence="1" type="ORF">VTH8203_02602</name>
</gene>
<proteinExistence type="predicted"/>
<protein>
    <submittedName>
        <fullName evidence="1">Uncharacterized protein</fullName>
    </submittedName>
</protein>